<dbReference type="InterPro" id="IPR000832">
    <property type="entry name" value="GPCR_2_secretin-like"/>
</dbReference>
<gene>
    <name evidence="15" type="ORF">CLODIP_2_CD13690</name>
</gene>
<feature type="region of interest" description="Disordered" evidence="11">
    <location>
        <begin position="1"/>
        <end position="22"/>
    </location>
</feature>
<keyword evidence="8" id="KW-0675">Receptor</keyword>
<evidence type="ECO:0000259" key="14">
    <source>
        <dbReference type="PROSITE" id="PS50261"/>
    </source>
</evidence>
<dbReference type="Proteomes" id="UP000494165">
    <property type="component" value="Unassembled WGS sequence"/>
</dbReference>
<dbReference type="Gene3D" id="4.10.1240.10">
    <property type="entry name" value="GPCR, family 2, extracellular hormone receptor domain"/>
    <property type="match status" value="1"/>
</dbReference>
<dbReference type="SMART" id="SM00008">
    <property type="entry name" value="HormR"/>
    <property type="match status" value="1"/>
</dbReference>
<feature type="transmembrane region" description="Helical" evidence="12">
    <location>
        <begin position="570"/>
        <end position="595"/>
    </location>
</feature>
<dbReference type="GO" id="GO:0007188">
    <property type="term" value="P:adenylate cyclase-modulating G protein-coupled receptor signaling pathway"/>
    <property type="evidence" value="ECO:0007669"/>
    <property type="project" value="TreeGrafter"/>
</dbReference>
<dbReference type="Gene3D" id="1.20.1070.10">
    <property type="entry name" value="Rhodopsin 7-helix transmembrane proteins"/>
    <property type="match status" value="1"/>
</dbReference>
<evidence type="ECO:0000256" key="6">
    <source>
        <dbReference type="ARBA" id="ARBA00023040"/>
    </source>
</evidence>
<dbReference type="InterPro" id="IPR001879">
    <property type="entry name" value="GPCR_2_extracellular_dom"/>
</dbReference>
<evidence type="ECO:0000256" key="2">
    <source>
        <dbReference type="ARBA" id="ARBA00005314"/>
    </source>
</evidence>
<proteinExistence type="inferred from homology"/>
<feature type="domain" description="G-protein coupled receptors family 2 profile 1" evidence="13">
    <location>
        <begin position="239"/>
        <end position="327"/>
    </location>
</feature>
<comment type="caution">
    <text evidence="15">The sequence shown here is derived from an EMBL/GenBank/DDBJ whole genome shotgun (WGS) entry which is preliminary data.</text>
</comment>
<keyword evidence="3" id="KW-1003">Cell membrane</keyword>
<keyword evidence="5 12" id="KW-1133">Transmembrane helix</keyword>
<protein>
    <recommendedName>
        <fullName evidence="17">G-protein coupled receptors family 2 profile 2 domain-containing protein</fullName>
    </recommendedName>
</protein>
<feature type="transmembrane region" description="Helical" evidence="12">
    <location>
        <begin position="369"/>
        <end position="391"/>
    </location>
</feature>
<evidence type="ECO:0000259" key="13">
    <source>
        <dbReference type="PROSITE" id="PS50227"/>
    </source>
</evidence>
<dbReference type="PROSITE" id="PS00649">
    <property type="entry name" value="G_PROTEIN_RECEP_F2_1"/>
    <property type="match status" value="1"/>
</dbReference>
<organism evidence="15 16">
    <name type="scientific">Cloeon dipterum</name>
    <dbReference type="NCBI Taxonomy" id="197152"/>
    <lineage>
        <taxon>Eukaryota</taxon>
        <taxon>Metazoa</taxon>
        <taxon>Ecdysozoa</taxon>
        <taxon>Arthropoda</taxon>
        <taxon>Hexapoda</taxon>
        <taxon>Insecta</taxon>
        <taxon>Pterygota</taxon>
        <taxon>Palaeoptera</taxon>
        <taxon>Ephemeroptera</taxon>
        <taxon>Pisciforma</taxon>
        <taxon>Baetidae</taxon>
        <taxon>Cloeon</taxon>
    </lineage>
</organism>
<feature type="transmembrane region" description="Helical" evidence="12">
    <location>
        <begin position="422"/>
        <end position="441"/>
    </location>
</feature>
<dbReference type="CDD" id="cd15041">
    <property type="entry name" value="7tmB1_hormone_R"/>
    <property type="match status" value="1"/>
</dbReference>
<evidence type="ECO:0000256" key="10">
    <source>
        <dbReference type="ARBA" id="ARBA00023224"/>
    </source>
</evidence>
<dbReference type="EMBL" id="CADEPI010000138">
    <property type="protein sequence ID" value="CAB3377050.1"/>
    <property type="molecule type" value="Genomic_DNA"/>
</dbReference>
<feature type="transmembrane region" description="Helical" evidence="12">
    <location>
        <begin position="333"/>
        <end position="357"/>
    </location>
</feature>
<dbReference type="OrthoDB" id="6160250at2759"/>
<evidence type="ECO:0008006" key="17">
    <source>
        <dbReference type="Google" id="ProtNLM"/>
    </source>
</evidence>
<evidence type="ECO:0000256" key="8">
    <source>
        <dbReference type="ARBA" id="ARBA00023170"/>
    </source>
</evidence>
<keyword evidence="9" id="KW-0325">Glycoprotein</keyword>
<dbReference type="InterPro" id="IPR017981">
    <property type="entry name" value="GPCR_2-like_7TM"/>
</dbReference>
<evidence type="ECO:0000256" key="3">
    <source>
        <dbReference type="ARBA" id="ARBA00022475"/>
    </source>
</evidence>
<dbReference type="InterPro" id="IPR017983">
    <property type="entry name" value="GPCR_2_secretin-like_CS"/>
</dbReference>
<evidence type="ECO:0000256" key="5">
    <source>
        <dbReference type="ARBA" id="ARBA00022989"/>
    </source>
</evidence>
<dbReference type="AlphaFoldDB" id="A0A8S1D0T5"/>
<feature type="transmembrane region" description="Helical" evidence="12">
    <location>
        <begin position="490"/>
        <end position="509"/>
    </location>
</feature>
<dbReference type="SUPFAM" id="SSF111418">
    <property type="entry name" value="Hormone receptor domain"/>
    <property type="match status" value="1"/>
</dbReference>
<evidence type="ECO:0000256" key="1">
    <source>
        <dbReference type="ARBA" id="ARBA00004651"/>
    </source>
</evidence>
<dbReference type="InterPro" id="IPR036445">
    <property type="entry name" value="GPCR_2_extracell_dom_sf"/>
</dbReference>
<feature type="transmembrane region" description="Helical" evidence="12">
    <location>
        <begin position="530"/>
        <end position="550"/>
    </location>
</feature>
<dbReference type="GO" id="GO:0005886">
    <property type="term" value="C:plasma membrane"/>
    <property type="evidence" value="ECO:0007669"/>
    <property type="project" value="UniProtKB-SubCell"/>
</dbReference>
<dbReference type="PRINTS" id="PR00249">
    <property type="entry name" value="GPCRSECRETIN"/>
</dbReference>
<reference evidence="15 16" key="1">
    <citation type="submission" date="2020-04" db="EMBL/GenBank/DDBJ databases">
        <authorList>
            <person name="Alioto T."/>
            <person name="Alioto T."/>
            <person name="Gomez Garrido J."/>
        </authorList>
    </citation>
    <scope>NUCLEOTIDE SEQUENCE [LARGE SCALE GENOMIC DNA]</scope>
</reference>
<feature type="transmembrane region" description="Helical" evidence="12">
    <location>
        <begin position="448"/>
        <end position="470"/>
    </location>
</feature>
<evidence type="ECO:0000313" key="15">
    <source>
        <dbReference type="EMBL" id="CAB3377050.1"/>
    </source>
</evidence>
<dbReference type="GO" id="GO:0007166">
    <property type="term" value="P:cell surface receptor signaling pathway"/>
    <property type="evidence" value="ECO:0007669"/>
    <property type="project" value="InterPro"/>
</dbReference>
<dbReference type="PROSITE" id="PS50227">
    <property type="entry name" value="G_PROTEIN_RECEP_F2_3"/>
    <property type="match status" value="1"/>
</dbReference>
<comment type="subcellular location">
    <subcellularLocation>
        <location evidence="1">Cell membrane</location>
        <topology evidence="1">Multi-pass membrane protein</topology>
    </subcellularLocation>
</comment>
<evidence type="ECO:0000256" key="4">
    <source>
        <dbReference type="ARBA" id="ARBA00022692"/>
    </source>
</evidence>
<dbReference type="Pfam" id="PF02793">
    <property type="entry name" value="HRM"/>
    <property type="match status" value="1"/>
</dbReference>
<feature type="compositionally biased region" description="Basic and acidic residues" evidence="11">
    <location>
        <begin position="1"/>
        <end position="14"/>
    </location>
</feature>
<dbReference type="GO" id="GO:0008528">
    <property type="term" value="F:G protein-coupled peptide receptor activity"/>
    <property type="evidence" value="ECO:0007669"/>
    <property type="project" value="TreeGrafter"/>
</dbReference>
<dbReference type="PROSITE" id="PS50261">
    <property type="entry name" value="G_PROTEIN_RECEP_F2_4"/>
    <property type="match status" value="1"/>
</dbReference>
<evidence type="ECO:0000256" key="11">
    <source>
        <dbReference type="SAM" id="MobiDB-lite"/>
    </source>
</evidence>
<accession>A0A8S1D0T5</accession>
<comment type="similarity">
    <text evidence="2">Belongs to the G-protein coupled receptor 2 family.</text>
</comment>
<sequence>MRDKGLFGSQREDENSFGIESTRGASSGVVGYGLTESEIGLENRSNSGKTRKLLSALLLGRDPEAAAAPEGGGGRMLACLHLGAGRHAGRVETLCGRAPSAPQRPLMPPPVARLLLAALIVLGTVLHCSASANNASSSTQNVQNKRERLCRTRDATLPPHLFAQHTCALCYTFMMPAAFTHKARPLGLHLNGVLKLLPMGANETVFADAGDANNPLLSTFSSDLAKKKWLECCDNARLCCDEMLANTNEPPSQGWCPRTWDGWLCWGDSPPLKEQFASCPTFIALTSEPPSCMQASKICLEDGTWYRLDAGDGNVEWTNYSTCSTVQGHQNRAYISVSSFGVSVIALVPALIIFSIYRQLRVPRVALHRHLFTSLLLNSIAVIVFKGSFLIPATTQGSLISKDGLFCKVLILVTKYFRVSNYMWMFCEGFYLHRLIAAAFVEETSLLIFYLIGWGLPVVVVATYFGAIILHEPSLDVSECWSFPDYDWVLYAPCLLSLAINFLFLVDIIRVLWLKLRARHAQEPSQYRKAVRATLVLIPLFGLHLCFTMYRPASGSCIGLFLRIYNVADYVLDGLQGCFVSLSFCYFSGEVQYLIKRSYQRFVQRHRPNLGAASWVSADANHHNNANSQTTMSLAEPVSANRRATRLSASVVVERNPKNDTLF</sequence>
<evidence type="ECO:0000256" key="7">
    <source>
        <dbReference type="ARBA" id="ARBA00023136"/>
    </source>
</evidence>
<keyword evidence="6" id="KW-0297">G-protein coupled receptor</keyword>
<feature type="domain" description="G-protein coupled receptors family 2 profile 2" evidence="14">
    <location>
        <begin position="332"/>
        <end position="588"/>
    </location>
</feature>
<evidence type="ECO:0000256" key="9">
    <source>
        <dbReference type="ARBA" id="ARBA00023180"/>
    </source>
</evidence>
<keyword evidence="10" id="KW-0807">Transducer</keyword>
<name>A0A8S1D0T5_9INSE</name>
<dbReference type="InterPro" id="IPR050332">
    <property type="entry name" value="GPCR_2"/>
</dbReference>
<keyword evidence="16" id="KW-1185">Reference proteome</keyword>
<evidence type="ECO:0000256" key="12">
    <source>
        <dbReference type="SAM" id="Phobius"/>
    </source>
</evidence>
<keyword evidence="7 12" id="KW-0472">Membrane</keyword>
<keyword evidence="4 12" id="KW-0812">Transmembrane</keyword>
<dbReference type="PANTHER" id="PTHR45620">
    <property type="entry name" value="PDF RECEPTOR-LIKE PROTEIN-RELATED"/>
    <property type="match status" value="1"/>
</dbReference>
<dbReference type="Pfam" id="PF00002">
    <property type="entry name" value="7tm_2"/>
    <property type="match status" value="1"/>
</dbReference>
<dbReference type="PANTHER" id="PTHR45620:SF42">
    <property type="entry name" value="G-PROTEIN COUPLED RECEPTOR SEB-2"/>
    <property type="match status" value="1"/>
</dbReference>
<evidence type="ECO:0000313" key="16">
    <source>
        <dbReference type="Proteomes" id="UP000494165"/>
    </source>
</evidence>